<dbReference type="EMBL" id="CM000230">
    <property type="protein sequence ID" value="EAQ70724.1"/>
    <property type="molecule type" value="Genomic_DNA"/>
</dbReference>
<gene>
    <name evidence="1" type="ORF">MGCH7_ch7g131</name>
</gene>
<sequence>MSLPSEELADWHTRTHRTRFQTHSHSSRNQVNGQGGGLGGALGCDRRTSFGRLGSCRNVPPRFTPNGTGAAFCGAIRTRPGLGLLAVVVLWYEYLPGDFSDWIVLACSRYGTLLYGSFKSSFDHVVQASSRGFIQQISIGCLKFFLEAHVPLNSICFLTETAGRSADPLQILCGGH</sequence>
<proteinExistence type="predicted"/>
<name>Q2KH54_PYRO7</name>
<accession>Q2KH54</accession>
<organism evidence="1">
    <name type="scientific">Pyricularia oryzae (strain 70-15 / ATCC MYA-4617 / FGSC 8958)</name>
    <name type="common">Rice blast fungus</name>
    <name type="synonym">Magnaporthe oryzae</name>
    <dbReference type="NCBI Taxonomy" id="242507"/>
    <lineage>
        <taxon>Eukaryota</taxon>
        <taxon>Fungi</taxon>
        <taxon>Dikarya</taxon>
        <taxon>Ascomycota</taxon>
        <taxon>Pezizomycotina</taxon>
        <taxon>Sordariomycetes</taxon>
        <taxon>Sordariomycetidae</taxon>
        <taxon>Magnaporthales</taxon>
        <taxon>Pyriculariaceae</taxon>
        <taxon>Pyricularia</taxon>
    </lineage>
</organism>
<protein>
    <submittedName>
        <fullName evidence="1">Uncharacterized protein</fullName>
    </submittedName>
</protein>
<dbReference type="AlphaFoldDB" id="Q2KH54"/>
<evidence type="ECO:0000313" key="1">
    <source>
        <dbReference type="EMBL" id="EAQ70724.1"/>
    </source>
</evidence>
<reference evidence="1" key="1">
    <citation type="submission" date="2005-01" db="EMBL/GenBank/DDBJ databases">
        <title>The sequence of Magnaporthe grisea chromosome 7.</title>
        <authorList>
            <person name="Thon M.R."/>
            <person name="Pan H."/>
            <person name="Diener A."/>
            <person name="Papalas J."/>
            <person name="Taro A."/>
            <person name="Mitchell T."/>
            <person name="Dean R.A."/>
        </authorList>
    </citation>
    <scope>NUCLEOTIDE SEQUENCE</scope>
    <source>
        <strain evidence="1">70-15</strain>
    </source>
</reference>